<dbReference type="RefSeq" id="WP_075061464.1">
    <property type="nucleotide sequence ID" value="NZ_LGCL01000013.1"/>
</dbReference>
<accession>A0A0P6XH25</accession>
<dbReference type="OrthoDB" id="9786855at2"/>
<dbReference type="AlphaFoldDB" id="A0A0P6XH25"/>
<name>A0A0P6XH25_9CHLR</name>
<dbReference type="NCBIfam" id="NF003507">
    <property type="entry name" value="PRK05170.2-5"/>
    <property type="match status" value="1"/>
</dbReference>
<evidence type="ECO:0000313" key="2">
    <source>
        <dbReference type="Proteomes" id="UP000050417"/>
    </source>
</evidence>
<dbReference type="HAMAP" id="MF_00676">
    <property type="entry name" value="UPF0260"/>
    <property type="match status" value="1"/>
</dbReference>
<reference evidence="1 2" key="1">
    <citation type="submission" date="2015-07" db="EMBL/GenBank/DDBJ databases">
        <title>Genome sequence of Ornatilinea apprima DSM 23815.</title>
        <authorList>
            <person name="Hemp J."/>
            <person name="Ward L.M."/>
            <person name="Pace L.A."/>
            <person name="Fischer W.W."/>
        </authorList>
    </citation>
    <scope>NUCLEOTIDE SEQUENCE [LARGE SCALE GENOMIC DNA]</scope>
    <source>
        <strain evidence="1 2">P3M-1</strain>
    </source>
</reference>
<dbReference type="InterPro" id="IPR008228">
    <property type="entry name" value="UCP006173"/>
</dbReference>
<dbReference type="NCBIfam" id="NF003501">
    <property type="entry name" value="PRK05170.1-5"/>
    <property type="match status" value="1"/>
</dbReference>
<dbReference type="Pfam" id="PF03692">
    <property type="entry name" value="CxxCxxCC"/>
    <property type="match status" value="1"/>
</dbReference>
<protein>
    <submittedName>
        <fullName evidence="1">Uncharacterized protein</fullName>
    </submittedName>
</protein>
<organism evidence="1 2">
    <name type="scientific">Ornatilinea apprima</name>
    <dbReference type="NCBI Taxonomy" id="1134406"/>
    <lineage>
        <taxon>Bacteria</taxon>
        <taxon>Bacillati</taxon>
        <taxon>Chloroflexota</taxon>
        <taxon>Anaerolineae</taxon>
        <taxon>Anaerolineales</taxon>
        <taxon>Anaerolineaceae</taxon>
        <taxon>Ornatilinea</taxon>
    </lineage>
</organism>
<comment type="caution">
    <text evidence="1">The sequence shown here is derived from an EMBL/GenBank/DDBJ whole genome shotgun (WGS) entry which is preliminary data.</text>
</comment>
<sequence>MLLWSLPVSERFWETKTLEEMTREEWESLCDGCARCCIIKLQDEDSDEVFYTNVVCDLLHLLDCKCTNYQNRSTLVPTCLVLNPQLCRDLDWIPETCAYRLLALGQPLPDWHPLVSGDPESVHKAGISVRGKVVHEKTVDPDKLEDHIGYWVG</sequence>
<keyword evidence="2" id="KW-1185">Reference proteome</keyword>
<dbReference type="STRING" id="1134406.ADN00_02960"/>
<proteinExistence type="inferred from homology"/>
<dbReference type="PANTHER" id="PTHR37421">
    <property type="entry name" value="UPF0260 PROTEIN YCGN"/>
    <property type="match status" value="1"/>
</dbReference>
<dbReference type="InterPro" id="IPR005358">
    <property type="entry name" value="Puta_zinc/iron-chelating_dom"/>
</dbReference>
<dbReference type="PANTHER" id="PTHR37421:SF1">
    <property type="entry name" value="UPF0260 PROTEIN YCGN"/>
    <property type="match status" value="1"/>
</dbReference>
<dbReference type="PIRSF" id="PIRSF006173">
    <property type="entry name" value="UCP006173"/>
    <property type="match status" value="1"/>
</dbReference>
<dbReference type="PATRIC" id="fig|1134406.4.peg.2227"/>
<dbReference type="EMBL" id="LGCL01000013">
    <property type="protein sequence ID" value="KPL79400.1"/>
    <property type="molecule type" value="Genomic_DNA"/>
</dbReference>
<evidence type="ECO:0000313" key="1">
    <source>
        <dbReference type="EMBL" id="KPL79400.1"/>
    </source>
</evidence>
<dbReference type="Proteomes" id="UP000050417">
    <property type="component" value="Unassembled WGS sequence"/>
</dbReference>
<gene>
    <name evidence="1" type="ORF">ADN00_02960</name>
</gene>